<evidence type="ECO:0000256" key="5">
    <source>
        <dbReference type="SAM" id="Phobius"/>
    </source>
</evidence>
<feature type="domain" description="Cytochrome c" evidence="6">
    <location>
        <begin position="54"/>
        <end position="214"/>
    </location>
</feature>
<evidence type="ECO:0000256" key="3">
    <source>
        <dbReference type="ARBA" id="ARBA00023004"/>
    </source>
</evidence>
<dbReference type="InterPro" id="IPR009056">
    <property type="entry name" value="Cyt_c-like_dom"/>
</dbReference>
<keyword evidence="5" id="KW-1133">Transmembrane helix</keyword>
<gene>
    <name evidence="7" type="ORF">Hsar01_02246</name>
</gene>
<evidence type="ECO:0000313" key="8">
    <source>
        <dbReference type="Proteomes" id="UP001476282"/>
    </source>
</evidence>
<evidence type="ECO:0000259" key="6">
    <source>
        <dbReference type="PROSITE" id="PS51007"/>
    </source>
</evidence>
<keyword evidence="2 4" id="KW-0479">Metal-binding</keyword>
<proteinExistence type="predicted"/>
<dbReference type="Proteomes" id="UP001476282">
    <property type="component" value="Unassembled WGS sequence"/>
</dbReference>
<dbReference type="PROSITE" id="PS51007">
    <property type="entry name" value="CYTC"/>
    <property type="match status" value="1"/>
</dbReference>
<keyword evidence="1 4" id="KW-0349">Heme</keyword>
<sequence>MNFRNFAIGLTASFGLAWLAVVVVPFFTMRDLAPVAFQEGIDAQTGIYHPKTAGRVVNGYEVYAENGCYLCHTQVARPTYAGNDLGRPDFAGLSADPDRGDTRRESNPFDYLGLDFAPIGVTRSGPDLMNYGRRLLRDHPADAESYLYRRLYNPRLDPAVAAWSNCPGLPFLFEKKEIKGQRSDRAVDAEVKAGYEIVPGPKAKALASYLMSLQHDDAVPASMNYAPATTNPEG</sequence>
<organism evidence="7 8">
    <name type="scientific">Haloferula sargassicola</name>
    <dbReference type="NCBI Taxonomy" id="490096"/>
    <lineage>
        <taxon>Bacteria</taxon>
        <taxon>Pseudomonadati</taxon>
        <taxon>Verrucomicrobiota</taxon>
        <taxon>Verrucomicrobiia</taxon>
        <taxon>Verrucomicrobiales</taxon>
        <taxon>Verrucomicrobiaceae</taxon>
        <taxon>Haloferula</taxon>
    </lineage>
</organism>
<name>A0ABP9UUI8_9BACT</name>
<keyword evidence="5" id="KW-0472">Membrane</keyword>
<accession>A0ABP9UUI8</accession>
<evidence type="ECO:0000256" key="4">
    <source>
        <dbReference type="PROSITE-ProRule" id="PRU00433"/>
    </source>
</evidence>
<dbReference type="InterPro" id="IPR036909">
    <property type="entry name" value="Cyt_c-like_dom_sf"/>
</dbReference>
<reference evidence="7 8" key="1">
    <citation type="submission" date="2024-02" db="EMBL/GenBank/DDBJ databases">
        <title>Haloferula sargassicola NBRC 104335.</title>
        <authorList>
            <person name="Ichikawa N."/>
            <person name="Katano-Makiyama Y."/>
            <person name="Hidaka K."/>
        </authorList>
    </citation>
    <scope>NUCLEOTIDE SEQUENCE [LARGE SCALE GENOMIC DNA]</scope>
    <source>
        <strain evidence="7 8">NBRC 104335</strain>
    </source>
</reference>
<dbReference type="EMBL" id="BAABRI010000011">
    <property type="protein sequence ID" value="GAA5483019.1"/>
    <property type="molecule type" value="Genomic_DNA"/>
</dbReference>
<feature type="transmembrane region" description="Helical" evidence="5">
    <location>
        <begin position="6"/>
        <end position="27"/>
    </location>
</feature>
<evidence type="ECO:0000256" key="2">
    <source>
        <dbReference type="ARBA" id="ARBA00022723"/>
    </source>
</evidence>
<dbReference type="Gene3D" id="1.10.760.10">
    <property type="entry name" value="Cytochrome c-like domain"/>
    <property type="match status" value="1"/>
</dbReference>
<evidence type="ECO:0000313" key="7">
    <source>
        <dbReference type="EMBL" id="GAA5483019.1"/>
    </source>
</evidence>
<dbReference type="SUPFAM" id="SSF46626">
    <property type="entry name" value="Cytochrome c"/>
    <property type="match status" value="1"/>
</dbReference>
<keyword evidence="8" id="KW-1185">Reference proteome</keyword>
<keyword evidence="5" id="KW-0812">Transmembrane</keyword>
<protein>
    <recommendedName>
        <fullName evidence="6">Cytochrome c domain-containing protein</fullName>
    </recommendedName>
</protein>
<dbReference type="RefSeq" id="WP_353567144.1">
    <property type="nucleotide sequence ID" value="NZ_BAABRI010000011.1"/>
</dbReference>
<evidence type="ECO:0000256" key="1">
    <source>
        <dbReference type="ARBA" id="ARBA00022617"/>
    </source>
</evidence>
<keyword evidence="3 4" id="KW-0408">Iron</keyword>
<comment type="caution">
    <text evidence="7">The sequence shown here is derived from an EMBL/GenBank/DDBJ whole genome shotgun (WGS) entry which is preliminary data.</text>
</comment>